<comment type="cofactor">
    <cofactor evidence="12">
        <name>Mg(2+)</name>
        <dbReference type="ChEBI" id="CHEBI:18420"/>
    </cofactor>
    <text evidence="12">Binds 2 Mg(2+) ions per subunit.</text>
</comment>
<dbReference type="GO" id="GO:0006164">
    <property type="term" value="P:purine nucleotide biosynthetic process"/>
    <property type="evidence" value="ECO:0007669"/>
    <property type="project" value="TreeGrafter"/>
</dbReference>
<dbReference type="SMART" id="SM01400">
    <property type="entry name" value="Pribosyltran_N"/>
    <property type="match status" value="1"/>
</dbReference>
<comment type="subcellular location">
    <subcellularLocation>
        <location evidence="12">Cytoplasm</location>
    </subcellularLocation>
</comment>
<dbReference type="InterPro" id="IPR005946">
    <property type="entry name" value="Rib-P_diPkinase"/>
</dbReference>
<comment type="pathway">
    <text evidence="1 12">Metabolic intermediate biosynthesis; 5-phospho-alpha-D-ribose 1-diphosphate biosynthesis; 5-phospho-alpha-D-ribose 1-diphosphate from D-ribose 5-phosphate (route I): step 1/1.</text>
</comment>
<evidence type="ECO:0000256" key="5">
    <source>
        <dbReference type="ARBA" id="ARBA00022741"/>
    </source>
</evidence>
<feature type="binding site" evidence="12">
    <location>
        <position position="144"/>
    </location>
    <ligand>
        <name>Mg(2+)</name>
        <dbReference type="ChEBI" id="CHEBI:18420"/>
    </ligand>
</feature>
<evidence type="ECO:0000256" key="3">
    <source>
        <dbReference type="ARBA" id="ARBA00022723"/>
    </source>
</evidence>
<keyword evidence="4 12" id="KW-0545">Nucleotide biosynthesis</keyword>
<keyword evidence="8 12" id="KW-0460">Magnesium</keyword>
<sequence length="327" mass="35440">MQQAQRRNADVLSPEGLMIFTGNANAKLAADVASHLQIPLGKATVGRFSDGEVMVELLENVRGKDVYVLQSTCAPTNDHLMEVMIMVDALKRASAGRITAALPYFGYARQDRRVRSMRVAISAKVVANMLQIAGVDRVLTMDLHADQIQGFFDIPVDNIYAAPILLADVHKQEFENVMVVSPDVGGVVRARALAKRLDCDLAIIDKRRPKANVAEVMNIIGDVSGRTCVIMDDMVDTANTLVKAASALKAHGAIRVLAYCTHPVLSGGAVDRIANSELDTLVVTDTIPLPKDARVNEKIRVISCAQLLAETILRINRADSVSSLFVD</sequence>
<dbReference type="Proteomes" id="UP000532440">
    <property type="component" value="Unassembled WGS sequence"/>
</dbReference>
<dbReference type="Gene3D" id="3.40.50.2020">
    <property type="match status" value="2"/>
</dbReference>
<dbReference type="InterPro" id="IPR029057">
    <property type="entry name" value="PRTase-like"/>
</dbReference>
<dbReference type="InterPro" id="IPR029099">
    <property type="entry name" value="Pribosyltran_N"/>
</dbReference>
<proteinExistence type="inferred from homology"/>
<dbReference type="Pfam" id="PF13793">
    <property type="entry name" value="Pribosyltran_N"/>
    <property type="match status" value="1"/>
</dbReference>
<evidence type="ECO:0000256" key="11">
    <source>
        <dbReference type="ARBA" id="ARBA00061444"/>
    </source>
</evidence>
<dbReference type="PANTHER" id="PTHR10210:SF41">
    <property type="entry name" value="RIBOSE-PHOSPHATE PYROPHOSPHOKINASE 1, CHLOROPLASTIC"/>
    <property type="match status" value="1"/>
</dbReference>
<feature type="binding site" evidence="12">
    <location>
        <begin position="236"/>
        <end position="240"/>
    </location>
    <ligand>
        <name>D-ribose 5-phosphate</name>
        <dbReference type="ChEBI" id="CHEBI:78346"/>
    </ligand>
</feature>
<dbReference type="SUPFAM" id="SSF53271">
    <property type="entry name" value="PRTase-like"/>
    <property type="match status" value="1"/>
</dbReference>
<dbReference type="GO" id="GO:0000287">
    <property type="term" value="F:magnesium ion binding"/>
    <property type="evidence" value="ECO:0007669"/>
    <property type="project" value="UniProtKB-UniRule"/>
</dbReference>
<evidence type="ECO:0000256" key="10">
    <source>
        <dbReference type="ARBA" id="ARBA00054914"/>
    </source>
</evidence>
<dbReference type="GO" id="GO:0016301">
    <property type="term" value="F:kinase activity"/>
    <property type="evidence" value="ECO:0007669"/>
    <property type="project" value="UniProtKB-KW"/>
</dbReference>
<keyword evidence="12" id="KW-0963">Cytoplasm</keyword>
<evidence type="ECO:0000256" key="9">
    <source>
        <dbReference type="ARBA" id="ARBA00049535"/>
    </source>
</evidence>
<dbReference type="InterPro" id="IPR000836">
    <property type="entry name" value="PRTase_dom"/>
</dbReference>
<comment type="catalytic activity">
    <reaction evidence="9 12">
        <text>D-ribose 5-phosphate + ATP = 5-phospho-alpha-D-ribose 1-diphosphate + AMP + H(+)</text>
        <dbReference type="Rhea" id="RHEA:15609"/>
        <dbReference type="ChEBI" id="CHEBI:15378"/>
        <dbReference type="ChEBI" id="CHEBI:30616"/>
        <dbReference type="ChEBI" id="CHEBI:58017"/>
        <dbReference type="ChEBI" id="CHEBI:78346"/>
        <dbReference type="ChEBI" id="CHEBI:456215"/>
        <dbReference type="EC" id="2.7.6.1"/>
    </reaction>
</comment>
<dbReference type="NCBIfam" id="NF002320">
    <property type="entry name" value="PRK01259.1"/>
    <property type="match status" value="1"/>
</dbReference>
<dbReference type="GO" id="GO:0004749">
    <property type="term" value="F:ribose phosphate diphosphokinase activity"/>
    <property type="evidence" value="ECO:0007669"/>
    <property type="project" value="UniProtKB-UniRule"/>
</dbReference>
<dbReference type="FunFam" id="3.40.50.2020:FF:000001">
    <property type="entry name" value="Ribose-phosphate pyrophosphokinase"/>
    <property type="match status" value="1"/>
</dbReference>
<evidence type="ECO:0000256" key="8">
    <source>
        <dbReference type="ARBA" id="ARBA00022842"/>
    </source>
</evidence>
<dbReference type="GO" id="GO:0005737">
    <property type="term" value="C:cytoplasm"/>
    <property type="evidence" value="ECO:0007669"/>
    <property type="project" value="UniProtKB-SubCell"/>
</dbReference>
<dbReference type="AlphaFoldDB" id="A0A7W8M9N9"/>
<evidence type="ECO:0000256" key="2">
    <source>
        <dbReference type="ARBA" id="ARBA00022679"/>
    </source>
</evidence>
<keyword evidence="7 12" id="KW-0067">ATP-binding</keyword>
<comment type="function">
    <text evidence="10 12">Involved in the biosynthesis of the central metabolite phospho-alpha-D-ribosyl-1-pyrophosphate (PRPP) via the transfer of pyrophosphoryl group from ATP to 1-hydroxyl of ribose-5-phosphate (Rib-5-P).</text>
</comment>
<keyword evidence="5 12" id="KW-0547">Nucleotide-binding</keyword>
<dbReference type="NCBIfam" id="TIGR01251">
    <property type="entry name" value="ribP_PPkin"/>
    <property type="match status" value="1"/>
</dbReference>
<feature type="binding site" evidence="12">
    <location>
        <begin position="50"/>
        <end position="52"/>
    </location>
    <ligand>
        <name>ATP</name>
        <dbReference type="ChEBI" id="CHEBI:30616"/>
    </ligand>
</feature>
<evidence type="ECO:0000313" key="14">
    <source>
        <dbReference type="EMBL" id="MBB5273103.1"/>
    </source>
</evidence>
<dbReference type="GO" id="GO:0005524">
    <property type="term" value="F:ATP binding"/>
    <property type="evidence" value="ECO:0007669"/>
    <property type="project" value="UniProtKB-KW"/>
</dbReference>
<feature type="binding site" evidence="12">
    <location>
        <position position="208"/>
    </location>
    <ligand>
        <name>D-ribose 5-phosphate</name>
        <dbReference type="ChEBI" id="CHEBI:78346"/>
    </ligand>
</feature>
<evidence type="ECO:0000256" key="6">
    <source>
        <dbReference type="ARBA" id="ARBA00022777"/>
    </source>
</evidence>
<feature type="binding site" evidence="12">
    <location>
        <begin position="109"/>
        <end position="110"/>
    </location>
    <ligand>
        <name>ATP</name>
        <dbReference type="ChEBI" id="CHEBI:30616"/>
    </ligand>
</feature>
<evidence type="ECO:0000256" key="12">
    <source>
        <dbReference type="HAMAP-Rule" id="MF_00583"/>
    </source>
</evidence>
<dbReference type="PROSITE" id="PS00114">
    <property type="entry name" value="PRPP_SYNTHASE"/>
    <property type="match status" value="1"/>
</dbReference>
<evidence type="ECO:0000256" key="1">
    <source>
        <dbReference type="ARBA" id="ARBA00004996"/>
    </source>
</evidence>
<dbReference type="EMBL" id="JACHGB010000006">
    <property type="protein sequence ID" value="MBB5273103.1"/>
    <property type="molecule type" value="Genomic_DNA"/>
</dbReference>
<evidence type="ECO:0000313" key="15">
    <source>
        <dbReference type="Proteomes" id="UP000532440"/>
    </source>
</evidence>
<feature type="active site" evidence="12">
    <location>
        <position position="206"/>
    </location>
</feature>
<dbReference type="EC" id="2.7.6.1" evidence="12"/>
<keyword evidence="2 12" id="KW-0808">Transferase</keyword>
<keyword evidence="6 12" id="KW-0418">Kinase</keyword>
<feature type="binding site" evidence="12">
    <location>
        <position position="183"/>
    </location>
    <ligand>
        <name>Mg(2+)</name>
        <dbReference type="ChEBI" id="CHEBI:18420"/>
    </ligand>
</feature>
<dbReference type="GO" id="GO:0006015">
    <property type="term" value="P:5-phosphoribose 1-diphosphate biosynthetic process"/>
    <property type="evidence" value="ECO:0007669"/>
    <property type="project" value="UniProtKB-UniRule"/>
</dbReference>
<keyword evidence="3 12" id="KW-0479">Metal-binding</keyword>
<evidence type="ECO:0000259" key="13">
    <source>
        <dbReference type="Pfam" id="PF13793"/>
    </source>
</evidence>
<evidence type="ECO:0000256" key="4">
    <source>
        <dbReference type="ARBA" id="ARBA00022727"/>
    </source>
</evidence>
<gene>
    <name evidence="12" type="primary">prs</name>
    <name evidence="14" type="ORF">HNQ70_003131</name>
</gene>
<dbReference type="InterPro" id="IPR037515">
    <property type="entry name" value="Rib-P_diPkinase_bac"/>
</dbReference>
<dbReference type="UniPathway" id="UPA00087">
    <property type="reaction ID" value="UER00172"/>
</dbReference>
<protein>
    <recommendedName>
        <fullName evidence="12">Ribose-phosphate pyrophosphokinase</fullName>
        <shortName evidence="12">RPPK</shortName>
        <ecNumber evidence="12">2.7.6.1</ecNumber>
    </recommendedName>
    <alternativeName>
        <fullName evidence="12">5-phospho-D-ribosyl alpha-1-diphosphate synthase</fullName>
    </alternativeName>
    <alternativeName>
        <fullName evidence="12">Phosphoribosyl diphosphate synthase</fullName>
    </alternativeName>
    <alternativeName>
        <fullName evidence="12">Phosphoribosyl pyrophosphate synthase</fullName>
        <shortName evidence="12">P-Rib-PP synthase</shortName>
        <shortName evidence="12">PRPP synthase</shortName>
        <shortName evidence="12">PRPPase</shortName>
    </alternativeName>
</protein>
<dbReference type="InterPro" id="IPR000842">
    <property type="entry name" value="PRib_PP_synth_CS"/>
</dbReference>
<dbReference type="GO" id="GO:0009156">
    <property type="term" value="P:ribonucleoside monophosphate biosynthetic process"/>
    <property type="evidence" value="ECO:0007669"/>
    <property type="project" value="InterPro"/>
</dbReference>
<evidence type="ECO:0000256" key="7">
    <source>
        <dbReference type="ARBA" id="ARBA00022840"/>
    </source>
</evidence>
<dbReference type="Pfam" id="PF14572">
    <property type="entry name" value="Pribosyl_synth"/>
    <property type="match status" value="1"/>
</dbReference>
<dbReference type="CDD" id="cd06223">
    <property type="entry name" value="PRTases_typeI"/>
    <property type="match status" value="1"/>
</dbReference>
<dbReference type="HAMAP" id="MF_00583_B">
    <property type="entry name" value="RibP_PPkinase_B"/>
    <property type="match status" value="1"/>
</dbReference>
<keyword evidence="15" id="KW-1185">Reference proteome</keyword>
<accession>A0A7W8M9N9</accession>
<feature type="binding site" evidence="12">
    <location>
        <position position="232"/>
    </location>
    <ligand>
        <name>D-ribose 5-phosphate</name>
        <dbReference type="ChEBI" id="CHEBI:78346"/>
    </ligand>
</feature>
<comment type="subunit">
    <text evidence="12">Homohexamer.</text>
</comment>
<organism evidence="14 15">
    <name type="scientific">Quisquiliibacterium transsilvanicum</name>
    <dbReference type="NCBI Taxonomy" id="1549638"/>
    <lineage>
        <taxon>Bacteria</taxon>
        <taxon>Pseudomonadati</taxon>
        <taxon>Pseudomonadota</taxon>
        <taxon>Betaproteobacteria</taxon>
        <taxon>Burkholderiales</taxon>
        <taxon>Burkholderiaceae</taxon>
        <taxon>Quisquiliibacterium</taxon>
    </lineage>
</organism>
<dbReference type="PANTHER" id="PTHR10210">
    <property type="entry name" value="RIBOSE-PHOSPHATE DIPHOSPHOKINASE FAMILY MEMBER"/>
    <property type="match status" value="1"/>
</dbReference>
<reference evidence="14 15" key="1">
    <citation type="submission" date="2020-08" db="EMBL/GenBank/DDBJ databases">
        <title>Genomic Encyclopedia of Type Strains, Phase IV (KMG-IV): sequencing the most valuable type-strain genomes for metagenomic binning, comparative biology and taxonomic classification.</title>
        <authorList>
            <person name="Goeker M."/>
        </authorList>
    </citation>
    <scope>NUCLEOTIDE SEQUENCE [LARGE SCALE GENOMIC DNA]</scope>
    <source>
        <strain evidence="14 15">DSM 29781</strain>
    </source>
</reference>
<dbReference type="GO" id="GO:0002189">
    <property type="term" value="C:ribose phosphate diphosphokinase complex"/>
    <property type="evidence" value="ECO:0007669"/>
    <property type="project" value="TreeGrafter"/>
</dbReference>
<comment type="caution">
    <text evidence="14">The sequence shown here is derived from an EMBL/GenBank/DDBJ whole genome shotgun (WGS) entry which is preliminary data.</text>
</comment>
<comment type="similarity">
    <text evidence="11 12">Belongs to the ribose-phosphate pyrophosphokinase family. Class I subfamily.</text>
</comment>
<name>A0A7W8M9N9_9BURK</name>
<feature type="domain" description="Ribose-phosphate pyrophosphokinase N-terminal" evidence="13">
    <location>
        <begin position="17"/>
        <end position="134"/>
    </location>
</feature>